<accession>A0A3E3I3V9</accession>
<dbReference type="AlphaFoldDB" id="A0A3E3I3V9"/>
<dbReference type="Gene3D" id="2.30.110.10">
    <property type="entry name" value="Electron Transport, Fmn-binding Protein, Chain A"/>
    <property type="match status" value="1"/>
</dbReference>
<dbReference type="InterPro" id="IPR011576">
    <property type="entry name" value="Pyridox_Oxase_N"/>
</dbReference>
<comment type="cofactor">
    <cofactor evidence="1">
        <name>[4Fe-4S] cluster</name>
        <dbReference type="ChEBI" id="CHEBI:49883"/>
    </cofactor>
</comment>
<name>A0A3E3I3V9_9FIRM</name>
<evidence type="ECO:0000313" key="9">
    <source>
        <dbReference type="EMBL" id="RGE59707.1"/>
    </source>
</evidence>
<dbReference type="PROSITE" id="PS51379">
    <property type="entry name" value="4FE4S_FER_2"/>
    <property type="match status" value="2"/>
</dbReference>
<keyword evidence="10" id="KW-1185">Reference proteome</keyword>
<dbReference type="PANTHER" id="PTHR24960:SF79">
    <property type="entry name" value="PHOTOSYSTEM I IRON-SULFUR CENTER"/>
    <property type="match status" value="1"/>
</dbReference>
<evidence type="ECO:0000256" key="2">
    <source>
        <dbReference type="ARBA" id="ARBA00003532"/>
    </source>
</evidence>
<evidence type="ECO:0000256" key="5">
    <source>
        <dbReference type="ARBA" id="ARBA00022723"/>
    </source>
</evidence>
<dbReference type="InterPro" id="IPR050157">
    <property type="entry name" value="PSI_iron-sulfur_center"/>
</dbReference>
<protein>
    <recommendedName>
        <fullName evidence="3">Ferredoxin</fullName>
    </recommendedName>
</protein>
<keyword evidence="4" id="KW-0004">4Fe-4S</keyword>
<organism evidence="9 10">
    <name type="scientific">Eisenbergiella massiliensis</name>
    <dbReference type="NCBI Taxonomy" id="1720294"/>
    <lineage>
        <taxon>Bacteria</taxon>
        <taxon>Bacillati</taxon>
        <taxon>Bacillota</taxon>
        <taxon>Clostridia</taxon>
        <taxon>Lachnospirales</taxon>
        <taxon>Lachnospiraceae</taxon>
        <taxon>Eisenbergiella</taxon>
    </lineage>
</organism>
<dbReference type="PANTHER" id="PTHR24960">
    <property type="entry name" value="PHOTOSYSTEM I IRON-SULFUR CENTER-RELATED"/>
    <property type="match status" value="1"/>
</dbReference>
<feature type="domain" description="4Fe-4S ferredoxin-type" evidence="8">
    <location>
        <begin position="178"/>
        <end position="207"/>
    </location>
</feature>
<dbReference type="InterPro" id="IPR017900">
    <property type="entry name" value="4Fe4S_Fe_S_CS"/>
</dbReference>
<dbReference type="InterPro" id="IPR012349">
    <property type="entry name" value="Split_barrel_FMN-bd"/>
</dbReference>
<keyword evidence="7" id="KW-0411">Iron-sulfur</keyword>
<dbReference type="SUPFAM" id="SSF54862">
    <property type="entry name" value="4Fe-4S ferredoxins"/>
    <property type="match status" value="1"/>
</dbReference>
<dbReference type="EMBL" id="QVLV01000008">
    <property type="protein sequence ID" value="RGE59707.1"/>
    <property type="molecule type" value="Genomic_DNA"/>
</dbReference>
<evidence type="ECO:0000259" key="8">
    <source>
        <dbReference type="PROSITE" id="PS51379"/>
    </source>
</evidence>
<dbReference type="RefSeq" id="WP_035321524.1">
    <property type="nucleotide sequence ID" value="NZ_CANNOQ010000052.1"/>
</dbReference>
<dbReference type="Pfam" id="PF14697">
    <property type="entry name" value="Fer4_21"/>
    <property type="match status" value="1"/>
</dbReference>
<comment type="function">
    <text evidence="2">Ferredoxins are iron-sulfur proteins that transfer electrons in a wide variety of metabolic reactions.</text>
</comment>
<evidence type="ECO:0000313" key="10">
    <source>
        <dbReference type="Proteomes" id="UP000260812"/>
    </source>
</evidence>
<dbReference type="PROSITE" id="PS00198">
    <property type="entry name" value="4FE4S_FER_1"/>
    <property type="match status" value="1"/>
</dbReference>
<dbReference type="Gene3D" id="3.30.70.20">
    <property type="match status" value="1"/>
</dbReference>
<dbReference type="InterPro" id="IPR017896">
    <property type="entry name" value="4Fe4S_Fe-S-bd"/>
</dbReference>
<evidence type="ECO:0000256" key="1">
    <source>
        <dbReference type="ARBA" id="ARBA00001966"/>
    </source>
</evidence>
<proteinExistence type="predicted"/>
<keyword evidence="5" id="KW-0479">Metal-binding</keyword>
<dbReference type="Proteomes" id="UP000260812">
    <property type="component" value="Unassembled WGS sequence"/>
</dbReference>
<dbReference type="GeneID" id="97987748"/>
<evidence type="ECO:0000256" key="3">
    <source>
        <dbReference type="ARBA" id="ARBA00013529"/>
    </source>
</evidence>
<sequence length="208" mass="23782">MNAQTCIRKLRYVCSTSMGTVDAHGNPQVRIINIMHVEPEKGEIYFVTARGKNFYRELQNGKEVAITALTRYQEMIRVNGIPERVPDTRQKKWLDRIFEENQIMNNVYPGNSRYVLEVFCVKKAVIEYFNLGVHPIFRERYTIGEEAKRGGGFMVTEACIGCGKCLQACPQGCILEKIPVEIKEENCLHCGLCSEVCPVQAIKRIEEE</sequence>
<dbReference type="Pfam" id="PF01243">
    <property type="entry name" value="PNPOx_N"/>
    <property type="match status" value="1"/>
</dbReference>
<gene>
    <name evidence="9" type="ORF">DXC51_12915</name>
</gene>
<evidence type="ECO:0000256" key="4">
    <source>
        <dbReference type="ARBA" id="ARBA00022485"/>
    </source>
</evidence>
<feature type="domain" description="4Fe-4S ferredoxin-type" evidence="8">
    <location>
        <begin position="150"/>
        <end position="174"/>
    </location>
</feature>
<dbReference type="SUPFAM" id="SSF50475">
    <property type="entry name" value="FMN-binding split barrel"/>
    <property type="match status" value="1"/>
</dbReference>
<reference evidence="9" key="1">
    <citation type="submission" date="2018-08" db="EMBL/GenBank/DDBJ databases">
        <title>A genome reference for cultivated species of the human gut microbiota.</title>
        <authorList>
            <person name="Zou Y."/>
            <person name="Xue W."/>
            <person name="Luo G."/>
        </authorList>
    </citation>
    <scope>NUCLEOTIDE SEQUENCE [LARGE SCALE GENOMIC DNA]</scope>
    <source>
        <strain evidence="9">TF05-5AC</strain>
    </source>
</reference>
<dbReference type="GO" id="GO:0046872">
    <property type="term" value="F:metal ion binding"/>
    <property type="evidence" value="ECO:0007669"/>
    <property type="project" value="UniProtKB-KW"/>
</dbReference>
<evidence type="ECO:0000256" key="7">
    <source>
        <dbReference type="ARBA" id="ARBA00023014"/>
    </source>
</evidence>
<comment type="caution">
    <text evidence="9">The sequence shown here is derived from an EMBL/GenBank/DDBJ whole genome shotgun (WGS) entry which is preliminary data.</text>
</comment>
<evidence type="ECO:0000256" key="6">
    <source>
        <dbReference type="ARBA" id="ARBA00023004"/>
    </source>
</evidence>
<dbReference type="GO" id="GO:0051539">
    <property type="term" value="F:4 iron, 4 sulfur cluster binding"/>
    <property type="evidence" value="ECO:0007669"/>
    <property type="project" value="UniProtKB-KW"/>
</dbReference>
<keyword evidence="6" id="KW-0408">Iron</keyword>